<dbReference type="PANTHER" id="PTHR34269">
    <property type="entry name" value="TRANSCRIPTION FACTOR B3-DOMAIN FAMILY-RELATED"/>
    <property type="match status" value="1"/>
</dbReference>
<evidence type="ECO:0000313" key="8">
    <source>
        <dbReference type="EMBL" id="KAL2527967.1"/>
    </source>
</evidence>
<dbReference type="Gene3D" id="2.40.330.10">
    <property type="entry name" value="DNA-binding pseudobarrel domain"/>
    <property type="match status" value="1"/>
</dbReference>
<dbReference type="Pfam" id="PF03822">
    <property type="entry name" value="NAF"/>
    <property type="match status" value="1"/>
</dbReference>
<name>A0ABD1USC5_9LAMI</name>
<keyword evidence="8" id="KW-0418">Kinase</keyword>
<evidence type="ECO:0000256" key="5">
    <source>
        <dbReference type="ARBA" id="ARBA00023242"/>
    </source>
</evidence>
<keyword evidence="8" id="KW-0808">Transferase</keyword>
<dbReference type="InterPro" id="IPR003340">
    <property type="entry name" value="B3_DNA-bd"/>
</dbReference>
<keyword evidence="5" id="KW-0539">Nucleus</keyword>
<dbReference type="InterPro" id="IPR018451">
    <property type="entry name" value="NAF/FISL_domain"/>
</dbReference>
<accession>A0ABD1USC5</accession>
<evidence type="ECO:0000259" key="7">
    <source>
        <dbReference type="PROSITE" id="PS50816"/>
    </source>
</evidence>
<evidence type="ECO:0000313" key="9">
    <source>
        <dbReference type="Proteomes" id="UP001604277"/>
    </source>
</evidence>
<dbReference type="EMBL" id="JBFOLJ010000006">
    <property type="protein sequence ID" value="KAL2527967.1"/>
    <property type="molecule type" value="Genomic_DNA"/>
</dbReference>
<keyword evidence="4" id="KW-0804">Transcription</keyword>
<dbReference type="GO" id="GO:0005634">
    <property type="term" value="C:nucleus"/>
    <property type="evidence" value="ECO:0007669"/>
    <property type="project" value="UniProtKB-SubCell"/>
</dbReference>
<comment type="subcellular location">
    <subcellularLocation>
        <location evidence="1">Nucleus</location>
    </subcellularLocation>
</comment>
<keyword evidence="9" id="KW-1185">Reference proteome</keyword>
<dbReference type="GO" id="GO:0004674">
    <property type="term" value="F:protein serine/threonine kinase activity"/>
    <property type="evidence" value="ECO:0007669"/>
    <property type="project" value="UniProtKB-KW"/>
</dbReference>
<organism evidence="8 9">
    <name type="scientific">Forsythia ovata</name>
    <dbReference type="NCBI Taxonomy" id="205694"/>
    <lineage>
        <taxon>Eukaryota</taxon>
        <taxon>Viridiplantae</taxon>
        <taxon>Streptophyta</taxon>
        <taxon>Embryophyta</taxon>
        <taxon>Tracheophyta</taxon>
        <taxon>Spermatophyta</taxon>
        <taxon>Magnoliopsida</taxon>
        <taxon>eudicotyledons</taxon>
        <taxon>Gunneridae</taxon>
        <taxon>Pentapetalae</taxon>
        <taxon>asterids</taxon>
        <taxon>lamiids</taxon>
        <taxon>Lamiales</taxon>
        <taxon>Oleaceae</taxon>
        <taxon>Forsythieae</taxon>
        <taxon>Forsythia</taxon>
    </lineage>
</organism>
<dbReference type="GO" id="GO:0003677">
    <property type="term" value="F:DNA binding"/>
    <property type="evidence" value="ECO:0007669"/>
    <property type="project" value="UniProtKB-KW"/>
</dbReference>
<keyword evidence="3" id="KW-0238">DNA-binding</keyword>
<gene>
    <name evidence="8" type="ORF">Fot_20568</name>
</gene>
<feature type="compositionally biased region" description="Basic and acidic residues" evidence="6">
    <location>
        <begin position="118"/>
        <end position="132"/>
    </location>
</feature>
<keyword evidence="8" id="KW-0723">Serine/threonine-protein kinase</keyword>
<dbReference type="AlphaFoldDB" id="A0ABD1USC5"/>
<dbReference type="CDD" id="cd10017">
    <property type="entry name" value="B3_DNA"/>
    <property type="match status" value="1"/>
</dbReference>
<keyword evidence="2" id="KW-0805">Transcription regulation</keyword>
<evidence type="ECO:0000256" key="4">
    <source>
        <dbReference type="ARBA" id="ARBA00023163"/>
    </source>
</evidence>
<evidence type="ECO:0000256" key="2">
    <source>
        <dbReference type="ARBA" id="ARBA00023015"/>
    </source>
</evidence>
<sequence length="411" mass="47014">MNNKWFKRGFKHVKIYIEDDKLCSVNDDENDDMESLSDQSSSDSKFELDTRMRFTSLPRPASLNAFDIISFSRGFDLSGLFEEGTDGARFVSGARVSNIISKLEEIAKITDAKNKIVADNQSKEGGEDRKGDPNFPSQTIKILGVTIPVSNNKEKDDILEEHNLEINQKDCTETSQLSSNRKRKATEFNDYLSSENNTTNTVASSRVQEFKSLDGSPSIMRRRIVGPEIVQHVEVQHEDSIIMGDEIIPYVHPLNPIIMGDEIIEQVEVDQPEDPVIMEAEIIHVEVQPEDPNHWTIRKFLMESDINGSSRLLIGRNKVLRHIAPFFTENPSEFCQNNERIYAIVYDVDTHTGHTLTLAKWKTNSFVLINNWSQQFVKRRLLKVNDEVGLRWDAYNARLEFTVLRRHAARG</sequence>
<evidence type="ECO:0000256" key="3">
    <source>
        <dbReference type="ARBA" id="ARBA00023125"/>
    </source>
</evidence>
<dbReference type="InterPro" id="IPR051442">
    <property type="entry name" value="B3_domain"/>
</dbReference>
<evidence type="ECO:0000256" key="1">
    <source>
        <dbReference type="ARBA" id="ARBA00004123"/>
    </source>
</evidence>
<reference evidence="9" key="1">
    <citation type="submission" date="2024-07" db="EMBL/GenBank/DDBJ databases">
        <title>Two chromosome-level genome assemblies of Korean endemic species Abeliophyllum distichum and Forsythia ovata (Oleaceae).</title>
        <authorList>
            <person name="Jang H."/>
        </authorList>
    </citation>
    <scope>NUCLEOTIDE SEQUENCE [LARGE SCALE GENOMIC DNA]</scope>
</reference>
<dbReference type="Gene3D" id="3.30.310.80">
    <property type="entry name" value="Kinase associated domain 1, KA1"/>
    <property type="match status" value="1"/>
</dbReference>
<dbReference type="SUPFAM" id="SSF101936">
    <property type="entry name" value="DNA-binding pseudobarrel domain"/>
    <property type="match status" value="1"/>
</dbReference>
<protein>
    <submittedName>
        <fullName evidence="8">Non-specific serine/threonine protein kinase</fullName>
    </submittedName>
</protein>
<dbReference type="InterPro" id="IPR004041">
    <property type="entry name" value="NAF_dom"/>
</dbReference>
<dbReference type="PANTHER" id="PTHR34269:SF11">
    <property type="entry name" value="B3 DOMAIN PROTEIN"/>
    <property type="match status" value="1"/>
</dbReference>
<comment type="caution">
    <text evidence="8">The sequence shown here is derived from an EMBL/GenBank/DDBJ whole genome shotgun (WGS) entry which is preliminary data.</text>
</comment>
<evidence type="ECO:0000256" key="6">
    <source>
        <dbReference type="SAM" id="MobiDB-lite"/>
    </source>
</evidence>
<dbReference type="Proteomes" id="UP001604277">
    <property type="component" value="Unassembled WGS sequence"/>
</dbReference>
<dbReference type="PROSITE" id="PS50816">
    <property type="entry name" value="NAF"/>
    <property type="match status" value="1"/>
</dbReference>
<feature type="domain" description="NAF" evidence="7">
    <location>
        <begin position="58"/>
        <end position="82"/>
    </location>
</feature>
<proteinExistence type="predicted"/>
<dbReference type="InterPro" id="IPR015300">
    <property type="entry name" value="DNA-bd_pseudobarrel_sf"/>
</dbReference>
<feature type="region of interest" description="Disordered" evidence="6">
    <location>
        <begin position="118"/>
        <end position="137"/>
    </location>
</feature>